<accession>A0A5N6VE34</accession>
<name>A0A5N6VE34_9EURO</name>
<evidence type="ECO:0000256" key="2">
    <source>
        <dbReference type="SAM" id="Phobius"/>
    </source>
</evidence>
<sequence length="153" mass="18378">MHKENTKNDHFRRSSPQVRTHDRISRRTGNRYRISIHGIHKVWRESGFHRRGAWLCYGLCISFVRVSFCLVWLEFQFRFSSIFPFVCIILYPPFLLFPGRSRLHEVEVLFLSFRSKSSGDGLSDVMLWLWLWLLRDQITRSVVLLCALFNEWL</sequence>
<protein>
    <submittedName>
        <fullName evidence="3">Uncharacterized protein</fullName>
    </submittedName>
</protein>
<evidence type="ECO:0000313" key="3">
    <source>
        <dbReference type="EMBL" id="KAE8306754.1"/>
    </source>
</evidence>
<dbReference type="Proteomes" id="UP000325433">
    <property type="component" value="Unassembled WGS sequence"/>
</dbReference>
<keyword evidence="2" id="KW-0812">Transmembrane</keyword>
<dbReference type="AlphaFoldDB" id="A0A5N6VE34"/>
<proteinExistence type="predicted"/>
<feature type="transmembrane region" description="Helical" evidence="2">
    <location>
        <begin position="54"/>
        <end position="73"/>
    </location>
</feature>
<feature type="transmembrane region" description="Helical" evidence="2">
    <location>
        <begin position="79"/>
        <end position="97"/>
    </location>
</feature>
<organism evidence="3 4">
    <name type="scientific">Aspergillus transmontanensis</name>
    <dbReference type="NCBI Taxonomy" id="1034304"/>
    <lineage>
        <taxon>Eukaryota</taxon>
        <taxon>Fungi</taxon>
        <taxon>Dikarya</taxon>
        <taxon>Ascomycota</taxon>
        <taxon>Pezizomycotina</taxon>
        <taxon>Eurotiomycetes</taxon>
        <taxon>Eurotiomycetidae</taxon>
        <taxon>Eurotiales</taxon>
        <taxon>Aspergillaceae</taxon>
        <taxon>Aspergillus</taxon>
        <taxon>Aspergillus subgen. Circumdati</taxon>
    </lineage>
</organism>
<dbReference type="EMBL" id="ML738432">
    <property type="protein sequence ID" value="KAE8306754.1"/>
    <property type="molecule type" value="Genomic_DNA"/>
</dbReference>
<evidence type="ECO:0000256" key="1">
    <source>
        <dbReference type="SAM" id="MobiDB-lite"/>
    </source>
</evidence>
<keyword evidence="2" id="KW-1133">Transmembrane helix</keyword>
<evidence type="ECO:0000313" key="4">
    <source>
        <dbReference type="Proteomes" id="UP000325433"/>
    </source>
</evidence>
<feature type="compositionally biased region" description="Basic and acidic residues" evidence="1">
    <location>
        <begin position="1"/>
        <end position="12"/>
    </location>
</feature>
<reference evidence="4" key="1">
    <citation type="submission" date="2019-04" db="EMBL/GenBank/DDBJ databases">
        <title>Friends and foes A comparative genomics studyof 23 Aspergillus species from section Flavi.</title>
        <authorList>
            <consortium name="DOE Joint Genome Institute"/>
            <person name="Kjaerbolling I."/>
            <person name="Vesth T."/>
            <person name="Frisvad J.C."/>
            <person name="Nybo J.L."/>
            <person name="Theobald S."/>
            <person name="Kildgaard S."/>
            <person name="Isbrandt T."/>
            <person name="Kuo A."/>
            <person name="Sato A."/>
            <person name="Lyhne E.K."/>
            <person name="Kogle M.E."/>
            <person name="Wiebenga A."/>
            <person name="Kun R.S."/>
            <person name="Lubbers R.J."/>
            <person name="Makela M.R."/>
            <person name="Barry K."/>
            <person name="Chovatia M."/>
            <person name="Clum A."/>
            <person name="Daum C."/>
            <person name="Haridas S."/>
            <person name="He G."/>
            <person name="LaButti K."/>
            <person name="Lipzen A."/>
            <person name="Mondo S."/>
            <person name="Riley R."/>
            <person name="Salamov A."/>
            <person name="Simmons B.A."/>
            <person name="Magnuson J.K."/>
            <person name="Henrissat B."/>
            <person name="Mortensen U.H."/>
            <person name="Larsen T.O."/>
            <person name="Devries R.P."/>
            <person name="Grigoriev I.V."/>
            <person name="Machida M."/>
            <person name="Baker S.E."/>
            <person name="Andersen M.R."/>
        </authorList>
    </citation>
    <scope>NUCLEOTIDE SEQUENCE [LARGE SCALE GENOMIC DNA]</scope>
    <source>
        <strain evidence="4">CBS 130015</strain>
    </source>
</reference>
<keyword evidence="4" id="KW-1185">Reference proteome</keyword>
<keyword evidence="2" id="KW-0472">Membrane</keyword>
<gene>
    <name evidence="3" type="ORF">BDV41DRAFT_557235</name>
</gene>
<feature type="region of interest" description="Disordered" evidence="1">
    <location>
        <begin position="1"/>
        <end position="24"/>
    </location>
</feature>